<accession>A0A0F8W516</accession>
<organism evidence="2">
    <name type="scientific">marine sediment metagenome</name>
    <dbReference type="NCBI Taxonomy" id="412755"/>
    <lineage>
        <taxon>unclassified sequences</taxon>
        <taxon>metagenomes</taxon>
        <taxon>ecological metagenomes</taxon>
    </lineage>
</organism>
<dbReference type="AlphaFoldDB" id="A0A0F8W516"/>
<keyword evidence="1" id="KW-0175">Coiled coil</keyword>
<proteinExistence type="predicted"/>
<evidence type="ECO:0000313" key="2">
    <source>
        <dbReference type="EMBL" id="KKK51673.1"/>
    </source>
</evidence>
<feature type="non-terminal residue" evidence="2">
    <location>
        <position position="1"/>
    </location>
</feature>
<feature type="coiled-coil region" evidence="1">
    <location>
        <begin position="162"/>
        <end position="196"/>
    </location>
</feature>
<name>A0A0F8W516_9ZZZZ</name>
<comment type="caution">
    <text evidence="2">The sequence shown here is derived from an EMBL/GenBank/DDBJ whole genome shotgun (WGS) entry which is preliminary data.</text>
</comment>
<sequence>RFLNILTKICVVLLVVASLVASVVFISLATVHPNYRSLFEQEQQAYKRLASTCRGLMETTDRLGGELKEAREERSKMMITLRLEADKLEDKNTRLEVQNATLKTNINSINDDLAVLSENDKAKQAFIESQQKRLKATWDRETKQQQEMIRISDSWKDERIRAERLEKNLRVTKEQNENQKNIIDELNQRLADIENRIGVEGIAEEEQMPPTPEQKVTGTVTAFRNNLASINIGSAHGLKKGMQLIVYRGDQFVGYLKIELVRINEASGVMIRKMLTPKQGDKVTSSLN</sequence>
<gene>
    <name evidence="2" type="ORF">LCGC14_3112590</name>
</gene>
<reference evidence="2" key="1">
    <citation type="journal article" date="2015" name="Nature">
        <title>Complex archaea that bridge the gap between prokaryotes and eukaryotes.</title>
        <authorList>
            <person name="Spang A."/>
            <person name="Saw J.H."/>
            <person name="Jorgensen S.L."/>
            <person name="Zaremba-Niedzwiedzka K."/>
            <person name="Martijn J."/>
            <person name="Lind A.E."/>
            <person name="van Eijk R."/>
            <person name="Schleper C."/>
            <person name="Guy L."/>
            <person name="Ettema T.J."/>
        </authorList>
    </citation>
    <scope>NUCLEOTIDE SEQUENCE</scope>
</reference>
<evidence type="ECO:0000256" key="1">
    <source>
        <dbReference type="SAM" id="Coils"/>
    </source>
</evidence>
<dbReference type="EMBL" id="LAZR01067393">
    <property type="protein sequence ID" value="KKK51673.1"/>
    <property type="molecule type" value="Genomic_DNA"/>
</dbReference>
<protein>
    <submittedName>
        <fullName evidence="2">Uncharacterized protein</fullName>
    </submittedName>
</protein>
<feature type="coiled-coil region" evidence="1">
    <location>
        <begin position="78"/>
        <end position="119"/>
    </location>
</feature>